<evidence type="ECO:0000313" key="3">
    <source>
        <dbReference type="Proteomes" id="UP000660265"/>
    </source>
</evidence>
<name>A0ABQ2DYC1_9ACTN</name>
<feature type="compositionally biased region" description="Basic and acidic residues" evidence="1">
    <location>
        <begin position="80"/>
        <end position="98"/>
    </location>
</feature>
<reference evidence="3" key="1">
    <citation type="journal article" date="2019" name="Int. J. Syst. Evol. Microbiol.">
        <title>The Global Catalogue of Microorganisms (GCM) 10K type strain sequencing project: providing services to taxonomists for standard genome sequencing and annotation.</title>
        <authorList>
            <consortium name="The Broad Institute Genomics Platform"/>
            <consortium name="The Broad Institute Genome Sequencing Center for Infectious Disease"/>
            <person name="Wu L."/>
            <person name="Ma J."/>
        </authorList>
    </citation>
    <scope>NUCLEOTIDE SEQUENCE [LARGE SCALE GENOMIC DNA]</scope>
    <source>
        <strain evidence="3">CGMCC 4.7275</strain>
    </source>
</reference>
<gene>
    <name evidence="2" type="ORF">GCM10011583_08040</name>
</gene>
<keyword evidence="3" id="KW-1185">Reference proteome</keyword>
<accession>A0ABQ2DYC1</accession>
<dbReference type="Proteomes" id="UP000660265">
    <property type="component" value="Unassembled WGS sequence"/>
</dbReference>
<evidence type="ECO:0000313" key="2">
    <source>
        <dbReference type="EMBL" id="GGJ78858.1"/>
    </source>
</evidence>
<feature type="compositionally biased region" description="Low complexity" evidence="1">
    <location>
        <begin position="101"/>
        <end position="113"/>
    </location>
</feature>
<organism evidence="2 3">
    <name type="scientific">Streptomyces camponoticapitis</name>
    <dbReference type="NCBI Taxonomy" id="1616125"/>
    <lineage>
        <taxon>Bacteria</taxon>
        <taxon>Bacillati</taxon>
        <taxon>Actinomycetota</taxon>
        <taxon>Actinomycetes</taxon>
        <taxon>Kitasatosporales</taxon>
        <taxon>Streptomycetaceae</taxon>
        <taxon>Streptomyces</taxon>
    </lineage>
</organism>
<sequence length="113" mass="11829">MSIRPDQGVPAPVAADVSLARATDDNAASARSRDREPGRIGKTTPRAWLSDQAGSESEVWCRASQGEGRSRRGASATDDNAERCGTRDHEPGRIREPGSEGARTAALAGGRTG</sequence>
<feature type="region of interest" description="Disordered" evidence="1">
    <location>
        <begin position="1"/>
        <end position="113"/>
    </location>
</feature>
<proteinExistence type="predicted"/>
<evidence type="ECO:0000256" key="1">
    <source>
        <dbReference type="SAM" id="MobiDB-lite"/>
    </source>
</evidence>
<protein>
    <submittedName>
        <fullName evidence="2">Uncharacterized protein</fullName>
    </submittedName>
</protein>
<dbReference type="EMBL" id="BMMV01000002">
    <property type="protein sequence ID" value="GGJ78858.1"/>
    <property type="molecule type" value="Genomic_DNA"/>
</dbReference>
<comment type="caution">
    <text evidence="2">The sequence shown here is derived from an EMBL/GenBank/DDBJ whole genome shotgun (WGS) entry which is preliminary data.</text>
</comment>